<reference evidence="3 4" key="1">
    <citation type="submission" date="2018-12" db="EMBL/GenBank/DDBJ databases">
        <title>Genome of Verticillium dahliae isolate Getta Getta.</title>
        <authorList>
            <person name="Gardiner D.M."/>
        </authorList>
    </citation>
    <scope>NUCLEOTIDE SEQUENCE [LARGE SCALE GENOMIC DNA]</scope>
    <source>
        <strain evidence="3 4">Getta Getta</strain>
    </source>
</reference>
<keyword evidence="2" id="KW-0812">Transmembrane</keyword>
<proteinExistence type="predicted"/>
<evidence type="ECO:0000313" key="4">
    <source>
        <dbReference type="Proteomes" id="UP000288725"/>
    </source>
</evidence>
<organism evidence="3 4">
    <name type="scientific">Verticillium dahliae</name>
    <name type="common">Verticillium wilt</name>
    <dbReference type="NCBI Taxonomy" id="27337"/>
    <lineage>
        <taxon>Eukaryota</taxon>
        <taxon>Fungi</taxon>
        <taxon>Dikarya</taxon>
        <taxon>Ascomycota</taxon>
        <taxon>Pezizomycotina</taxon>
        <taxon>Sordariomycetes</taxon>
        <taxon>Hypocreomycetidae</taxon>
        <taxon>Glomerellales</taxon>
        <taxon>Plectosphaerellaceae</taxon>
        <taxon>Verticillium</taxon>
    </lineage>
</organism>
<evidence type="ECO:0000256" key="1">
    <source>
        <dbReference type="SAM" id="MobiDB-lite"/>
    </source>
</evidence>
<evidence type="ECO:0000256" key="2">
    <source>
        <dbReference type="SAM" id="Phobius"/>
    </source>
</evidence>
<dbReference type="GO" id="GO:0008270">
    <property type="term" value="F:zinc ion binding"/>
    <property type="evidence" value="ECO:0007669"/>
    <property type="project" value="InterPro"/>
</dbReference>
<feature type="transmembrane region" description="Helical" evidence="2">
    <location>
        <begin position="116"/>
        <end position="136"/>
    </location>
</feature>
<gene>
    <name evidence="3" type="ORF">VDGE_30586</name>
</gene>
<name>A0A444RZH7_VERDA</name>
<keyword evidence="2" id="KW-0472">Membrane</keyword>
<comment type="caution">
    <text evidence="3">The sequence shown here is derived from an EMBL/GenBank/DDBJ whole genome shotgun (WGS) entry which is preliminary data.</text>
</comment>
<accession>A0A444RZH7</accession>
<dbReference type="SUPFAM" id="SSF53056">
    <property type="entry name" value="beta-carbonic anhydrase, cab"/>
    <property type="match status" value="1"/>
</dbReference>
<dbReference type="EMBL" id="RSDZ01000050">
    <property type="protein sequence ID" value="RXG46533.1"/>
    <property type="molecule type" value="Genomic_DNA"/>
</dbReference>
<dbReference type="Proteomes" id="UP000288725">
    <property type="component" value="Unassembled WGS sequence"/>
</dbReference>
<dbReference type="GO" id="GO:0004089">
    <property type="term" value="F:carbonate dehydratase activity"/>
    <property type="evidence" value="ECO:0007669"/>
    <property type="project" value="InterPro"/>
</dbReference>
<keyword evidence="2" id="KW-1133">Transmembrane helix</keyword>
<sequence length="159" mass="17441">MRSTSSTVSALLSSKTSSASTESTDRPASVRSLRKLTTPHLVPLQKWTEPKAKVIRNAGGRTFDAKRSLAVMGTIAPLAMIVVVHHTDCGGLCTTDEEDHLRLRERAPSHAHEIKYAIWHLFLVGGMLVMLFYPCLLSQDNADAEANSIDESLRQDVAE</sequence>
<dbReference type="Gene3D" id="3.40.1050.10">
    <property type="entry name" value="Carbonic anhydrase"/>
    <property type="match status" value="1"/>
</dbReference>
<feature type="compositionally biased region" description="Low complexity" evidence="1">
    <location>
        <begin position="1"/>
        <end position="22"/>
    </location>
</feature>
<dbReference type="InterPro" id="IPR036874">
    <property type="entry name" value="Carbonic_anhydrase_sf"/>
</dbReference>
<evidence type="ECO:0000313" key="3">
    <source>
        <dbReference type="EMBL" id="RXG46533.1"/>
    </source>
</evidence>
<dbReference type="AlphaFoldDB" id="A0A444RZH7"/>
<feature type="region of interest" description="Disordered" evidence="1">
    <location>
        <begin position="1"/>
        <end position="32"/>
    </location>
</feature>
<protein>
    <submittedName>
        <fullName evidence="3">Uncharacterized protein</fullName>
    </submittedName>
</protein>